<dbReference type="Gene3D" id="3.90.1150.10">
    <property type="entry name" value="Aspartate Aminotransferase, domain 1"/>
    <property type="match status" value="1"/>
</dbReference>
<sequence>MEVSAPVEFLTPLVVPNKLLLGPGPSNFPDRVREALSHPVLGHLHPETLKIMDDLKEGFKYLFQTTNPLTLCISASGHAGMETGLVNLLEKDDVILIAHSGIWGERAADMSKRIGGDVRLIKKPLGEQLSLLEARKHFELHKPKVFFITHGESSTGMLQNLDGFGELCHEYNCIFMVDAVITLGCVPFYADKWKIDVAYSGSQKVLNAPPGITPITFNSRAIDKITSRKTLVQSFNFDMHLLGEYWNCFPNKKRIYHHTVSPTLLYGLRESLAMFIEQGGLEASWKKHAMISQNLYKKLEANGLSLFIRNANERAPSITSVNVPANIDGTKVSSYIMQNYKVEISGGLGPTVGKIFRIGLMGTNARDEFVDKAINLLIEAIEAVKSQKL</sequence>
<evidence type="ECO:0000256" key="5">
    <source>
        <dbReference type="ARBA" id="ARBA00022898"/>
    </source>
</evidence>
<dbReference type="FunFam" id="3.40.640.10:FF:000027">
    <property type="entry name" value="Serine--pyruvate aminotransferase, mitochondrial"/>
    <property type="match status" value="1"/>
</dbReference>
<evidence type="ECO:0000256" key="4">
    <source>
        <dbReference type="ARBA" id="ARBA00022679"/>
    </source>
</evidence>
<dbReference type="InterPro" id="IPR020578">
    <property type="entry name" value="Aminotrans_V_PyrdxlP_BS"/>
</dbReference>
<accession>A0A1J1IQD4</accession>
<feature type="modified residue" description="N6-(pyridoxal phosphate)lysine" evidence="8">
    <location>
        <position position="204"/>
    </location>
</feature>
<dbReference type="PANTHER" id="PTHR21152:SF40">
    <property type="entry name" value="ALANINE--GLYOXYLATE AMINOTRANSFERASE"/>
    <property type="match status" value="1"/>
</dbReference>
<keyword evidence="13" id="KW-1185">Reference proteome</keyword>
<gene>
    <name evidence="12" type="ORF">CLUMA_CG014194</name>
</gene>
<dbReference type="InterPro" id="IPR015422">
    <property type="entry name" value="PyrdxlP-dep_Trfase_small"/>
</dbReference>
<protein>
    <recommendedName>
        <fullName evidence="6">Alanine--glyoxylate aminotransferase</fullName>
        <ecNumber evidence="6">2.6.1.44</ecNumber>
    </recommendedName>
</protein>
<dbReference type="PROSITE" id="PS00595">
    <property type="entry name" value="AA_TRANSFER_CLASS_5"/>
    <property type="match status" value="1"/>
</dbReference>
<comment type="similarity">
    <text evidence="2 6 9">Belongs to the class-V pyridoxal-phosphate-dependent aminotransferase family.</text>
</comment>
<evidence type="ECO:0000256" key="3">
    <source>
        <dbReference type="ARBA" id="ARBA00022576"/>
    </source>
</evidence>
<evidence type="ECO:0000256" key="8">
    <source>
        <dbReference type="PIRSR" id="PIRSR000524-50"/>
    </source>
</evidence>
<dbReference type="InterPro" id="IPR000192">
    <property type="entry name" value="Aminotrans_V_dom"/>
</dbReference>
<dbReference type="InterPro" id="IPR024169">
    <property type="entry name" value="SP_NH2Trfase/AEP_transaminase"/>
</dbReference>
<dbReference type="EMBL" id="CVRI01000055">
    <property type="protein sequence ID" value="CRL01310.1"/>
    <property type="molecule type" value="Genomic_DNA"/>
</dbReference>
<keyword evidence="3" id="KW-0032">Aminotransferase</keyword>
<reference evidence="12 13" key="1">
    <citation type="submission" date="2015-04" db="EMBL/GenBank/DDBJ databases">
        <authorList>
            <person name="Syromyatnikov M.Y."/>
            <person name="Popov V.N."/>
        </authorList>
    </citation>
    <scope>NUCLEOTIDE SEQUENCE [LARGE SCALE GENOMIC DNA]</scope>
</reference>
<dbReference type="GO" id="GO:0008453">
    <property type="term" value="F:alanine-glyoxylate transaminase activity"/>
    <property type="evidence" value="ECO:0007669"/>
    <property type="project" value="UniProtKB-EC"/>
</dbReference>
<dbReference type="InterPro" id="IPR015421">
    <property type="entry name" value="PyrdxlP-dep_Trfase_major"/>
</dbReference>
<dbReference type="PANTHER" id="PTHR21152">
    <property type="entry name" value="AMINOTRANSFERASE CLASS V"/>
    <property type="match status" value="1"/>
</dbReference>
<dbReference type="AlphaFoldDB" id="A0A1J1IQD4"/>
<dbReference type="Gene3D" id="3.40.640.10">
    <property type="entry name" value="Type I PLP-dependent aspartate aminotransferase-like (Major domain)"/>
    <property type="match status" value="1"/>
</dbReference>
<proteinExistence type="inferred from homology"/>
<feature type="domain" description="Aminotransferase class V" evidence="11">
    <location>
        <begin position="38"/>
        <end position="348"/>
    </location>
</feature>
<evidence type="ECO:0000256" key="7">
    <source>
        <dbReference type="PIRSR" id="PIRSR000524-1"/>
    </source>
</evidence>
<evidence type="ECO:0000256" key="9">
    <source>
        <dbReference type="RuleBase" id="RU004075"/>
    </source>
</evidence>
<dbReference type="STRING" id="568069.A0A1J1IQD4"/>
<dbReference type="GO" id="GO:0019265">
    <property type="term" value="P:glycine biosynthetic process, by transamination of glyoxylate"/>
    <property type="evidence" value="ECO:0007669"/>
    <property type="project" value="TreeGrafter"/>
</dbReference>
<evidence type="ECO:0000256" key="6">
    <source>
        <dbReference type="PIRNR" id="PIRNR000524"/>
    </source>
</evidence>
<dbReference type="PIRSF" id="PIRSF000524">
    <property type="entry name" value="SPT"/>
    <property type="match status" value="1"/>
</dbReference>
<comment type="cofactor">
    <cofactor evidence="1 6 8 10">
        <name>pyridoxal 5'-phosphate</name>
        <dbReference type="ChEBI" id="CHEBI:597326"/>
    </cofactor>
</comment>
<evidence type="ECO:0000256" key="1">
    <source>
        <dbReference type="ARBA" id="ARBA00001933"/>
    </source>
</evidence>
<dbReference type="CDD" id="cd06451">
    <property type="entry name" value="AGAT_like"/>
    <property type="match status" value="1"/>
</dbReference>
<dbReference type="OrthoDB" id="7403325at2759"/>
<dbReference type="Proteomes" id="UP000183832">
    <property type="component" value="Unassembled WGS sequence"/>
</dbReference>
<name>A0A1J1IQD4_9DIPT</name>
<keyword evidence="5 6" id="KW-0663">Pyridoxal phosphate</keyword>
<evidence type="ECO:0000313" key="13">
    <source>
        <dbReference type="Proteomes" id="UP000183832"/>
    </source>
</evidence>
<dbReference type="GO" id="GO:0005777">
    <property type="term" value="C:peroxisome"/>
    <property type="evidence" value="ECO:0007669"/>
    <property type="project" value="TreeGrafter"/>
</dbReference>
<dbReference type="EC" id="2.6.1.44" evidence="6"/>
<evidence type="ECO:0000259" key="11">
    <source>
        <dbReference type="Pfam" id="PF00266"/>
    </source>
</evidence>
<dbReference type="GO" id="GO:0004760">
    <property type="term" value="F:L-serine-pyruvate transaminase activity"/>
    <property type="evidence" value="ECO:0007669"/>
    <property type="project" value="TreeGrafter"/>
</dbReference>
<dbReference type="Pfam" id="PF00266">
    <property type="entry name" value="Aminotran_5"/>
    <property type="match status" value="1"/>
</dbReference>
<keyword evidence="4" id="KW-0808">Transferase</keyword>
<evidence type="ECO:0000256" key="2">
    <source>
        <dbReference type="ARBA" id="ARBA00009236"/>
    </source>
</evidence>
<comment type="catalytic activity">
    <reaction evidence="6">
        <text>glyoxylate + L-alanine = glycine + pyruvate</text>
        <dbReference type="Rhea" id="RHEA:24248"/>
        <dbReference type="ChEBI" id="CHEBI:15361"/>
        <dbReference type="ChEBI" id="CHEBI:36655"/>
        <dbReference type="ChEBI" id="CHEBI:57305"/>
        <dbReference type="ChEBI" id="CHEBI:57972"/>
        <dbReference type="EC" id="2.6.1.44"/>
    </reaction>
</comment>
<dbReference type="InterPro" id="IPR015424">
    <property type="entry name" value="PyrdxlP-dep_Trfase"/>
</dbReference>
<evidence type="ECO:0000313" key="12">
    <source>
        <dbReference type="EMBL" id="CRL01310.1"/>
    </source>
</evidence>
<evidence type="ECO:0000256" key="10">
    <source>
        <dbReference type="RuleBase" id="RU004504"/>
    </source>
</evidence>
<dbReference type="SUPFAM" id="SSF53383">
    <property type="entry name" value="PLP-dependent transferases"/>
    <property type="match status" value="1"/>
</dbReference>
<feature type="binding site" evidence="7">
    <location>
        <position position="357"/>
    </location>
    <ligand>
        <name>substrate</name>
    </ligand>
</feature>
<organism evidence="12 13">
    <name type="scientific">Clunio marinus</name>
    <dbReference type="NCBI Taxonomy" id="568069"/>
    <lineage>
        <taxon>Eukaryota</taxon>
        <taxon>Metazoa</taxon>
        <taxon>Ecdysozoa</taxon>
        <taxon>Arthropoda</taxon>
        <taxon>Hexapoda</taxon>
        <taxon>Insecta</taxon>
        <taxon>Pterygota</taxon>
        <taxon>Neoptera</taxon>
        <taxon>Endopterygota</taxon>
        <taxon>Diptera</taxon>
        <taxon>Nematocera</taxon>
        <taxon>Chironomoidea</taxon>
        <taxon>Chironomidae</taxon>
        <taxon>Clunio</taxon>
    </lineage>
</organism>